<comment type="caution">
    <text evidence="1">The sequence shown here is derived from an EMBL/GenBank/DDBJ whole genome shotgun (WGS) entry which is preliminary data.</text>
</comment>
<evidence type="ECO:0000313" key="1">
    <source>
        <dbReference type="EMBL" id="OUD02559.1"/>
    </source>
</evidence>
<evidence type="ECO:0000313" key="2">
    <source>
        <dbReference type="Proteomes" id="UP000195105"/>
    </source>
</evidence>
<dbReference type="RefSeq" id="WP_086601236.1">
    <property type="nucleotide sequence ID" value="NZ_NGFN01000071.1"/>
</dbReference>
<protein>
    <submittedName>
        <fullName evidence="1">Terminase</fullName>
    </submittedName>
</protein>
<keyword evidence="2" id="KW-1185">Reference proteome</keyword>
<sequence>MPRELVRAPQHDRQRSLGWLALAWKEHFCVHGPGDIQGRPLDPDAPDGVPLDDELAALTVDAYALDGSGRRLYDSAFFSRAKGRDKSGTAGRFVLFEAFGPCRWAGWAEGGEVYEWRDFRYVYQPGEPMGRPVTYPFIRCLATEESQAGNTYDNVLFNLTDGPLGEDLPGDAAGVTRIILPDGGEIVPSTASNAAKDGGKESFVVFDETHLYVLPELRRMYDTVRRNLGKRKDAAPWSLETSTMYAPGEGSVAEETHTYAKLIREGKTRTARLLFDHRSGPEGVDLTDEAAVRAALAEAYGDFAAVMDLDRLVNEIFDPRNSPSDSRRYFFNLAEAAADAWLAEPELIAVSDLNKVVTDGEMITLGFDGSRKRSRKVTDATALIGCRVSDGHLFELGVWEQPAGAAGENWEVPKAEVLAAVESAFERFDVVGFFADPAKWQEHVTGWEARYGTRLKVKASRQHPVEWWMTGGRAIQIVRATQRLLDAILEREMTYDGSYALTRHFLNARRREGRTGIQIMKENPDSPRKIDAAVASILAFEARSQAVAQGLAEAAEPMGGFTF</sequence>
<organism evidence="1 2">
    <name type="scientific">Streptomyces swartbergensis</name>
    <dbReference type="NCBI Taxonomy" id="487165"/>
    <lineage>
        <taxon>Bacteria</taxon>
        <taxon>Bacillati</taxon>
        <taxon>Actinomycetota</taxon>
        <taxon>Actinomycetes</taxon>
        <taxon>Kitasatosporales</taxon>
        <taxon>Streptomycetaceae</taxon>
        <taxon>Streptomyces</taxon>
    </lineage>
</organism>
<reference evidence="1 2" key="1">
    <citation type="submission" date="2017-05" db="EMBL/GenBank/DDBJ databases">
        <title>Biotechnological potential of actinobacteria isolated from South African environments.</title>
        <authorList>
            <person name="Le Roes-Hill M."/>
            <person name="Prins A."/>
            <person name="Durrell K.A."/>
        </authorList>
    </citation>
    <scope>NUCLEOTIDE SEQUENCE [LARGE SCALE GENOMIC DNA]</scope>
    <source>
        <strain evidence="1 2">HMC13</strain>
    </source>
</reference>
<dbReference type="AlphaFoldDB" id="A0A243S4V4"/>
<dbReference type="Proteomes" id="UP000195105">
    <property type="component" value="Unassembled WGS sequence"/>
</dbReference>
<gene>
    <name evidence="1" type="ORF">CA983_14130</name>
</gene>
<proteinExistence type="predicted"/>
<accession>A0A243S4V4</accession>
<dbReference type="EMBL" id="NGFN01000071">
    <property type="protein sequence ID" value="OUD02559.1"/>
    <property type="molecule type" value="Genomic_DNA"/>
</dbReference>
<name>A0A243S4V4_9ACTN</name>